<dbReference type="PANTHER" id="PTHR35337:SF1">
    <property type="entry name" value="SLR1478 PROTEIN"/>
    <property type="match status" value="1"/>
</dbReference>
<dbReference type="InterPro" id="IPR002798">
    <property type="entry name" value="SpoIIM-like"/>
</dbReference>
<reference evidence="2 3" key="1">
    <citation type="submission" date="2015-01" db="EMBL/GenBank/DDBJ databases">
        <title>Paenibacillus swuensis/DY6/whole genome sequencing.</title>
        <authorList>
            <person name="Kim M.K."/>
            <person name="Srinivasan S."/>
            <person name="Lee J.-J."/>
        </authorList>
    </citation>
    <scope>NUCLEOTIDE SEQUENCE [LARGE SCALE GENOMIC DNA]</scope>
    <source>
        <strain evidence="2 3">DY6</strain>
    </source>
</reference>
<feature type="transmembrane region" description="Helical" evidence="1">
    <location>
        <begin position="94"/>
        <end position="111"/>
    </location>
</feature>
<evidence type="ECO:0000313" key="2">
    <source>
        <dbReference type="EMBL" id="ANE46821.1"/>
    </source>
</evidence>
<keyword evidence="3" id="KW-1185">Reference proteome</keyword>
<evidence type="ECO:0000313" key="3">
    <source>
        <dbReference type="Proteomes" id="UP000076927"/>
    </source>
</evidence>
<gene>
    <name evidence="2" type="ORF">SY83_11610</name>
</gene>
<protein>
    <recommendedName>
        <fullName evidence="4">Stage II sporulation protein M</fullName>
    </recommendedName>
</protein>
<dbReference type="KEGG" id="pswu:SY83_11610"/>
<accession>A0A172TIF2</accession>
<keyword evidence="1" id="KW-1133">Transmembrane helix</keyword>
<organism evidence="2 3">
    <name type="scientific">Paenibacillus swuensis</name>
    <dbReference type="NCBI Taxonomy" id="1178515"/>
    <lineage>
        <taxon>Bacteria</taxon>
        <taxon>Bacillati</taxon>
        <taxon>Bacillota</taxon>
        <taxon>Bacilli</taxon>
        <taxon>Bacillales</taxon>
        <taxon>Paenibacillaceae</taxon>
        <taxon>Paenibacillus</taxon>
    </lineage>
</organism>
<dbReference type="RefSeq" id="WP_068606664.1">
    <property type="nucleotide sequence ID" value="NZ_CP011388.1"/>
</dbReference>
<dbReference type="STRING" id="1178515.SY83_11610"/>
<evidence type="ECO:0008006" key="4">
    <source>
        <dbReference type="Google" id="ProtNLM"/>
    </source>
</evidence>
<dbReference type="PANTHER" id="PTHR35337">
    <property type="entry name" value="SLR1478 PROTEIN"/>
    <property type="match status" value="1"/>
</dbReference>
<dbReference type="PATRIC" id="fig|1178515.4.peg.2330"/>
<evidence type="ECO:0000256" key="1">
    <source>
        <dbReference type="SAM" id="Phobius"/>
    </source>
</evidence>
<proteinExistence type="predicted"/>
<dbReference type="Proteomes" id="UP000076927">
    <property type="component" value="Chromosome"/>
</dbReference>
<keyword evidence="1" id="KW-0812">Transmembrane</keyword>
<keyword evidence="1" id="KW-0472">Membrane</keyword>
<feature type="transmembrane region" description="Helical" evidence="1">
    <location>
        <begin position="64"/>
        <end position="87"/>
    </location>
</feature>
<feature type="transmembrane region" description="Helical" evidence="1">
    <location>
        <begin position="172"/>
        <end position="202"/>
    </location>
</feature>
<dbReference type="AlphaFoldDB" id="A0A172TIF2"/>
<dbReference type="Pfam" id="PF01944">
    <property type="entry name" value="SpoIIM"/>
    <property type="match status" value="1"/>
</dbReference>
<dbReference type="OrthoDB" id="161024at2"/>
<dbReference type="EMBL" id="CP011388">
    <property type="protein sequence ID" value="ANE46821.1"/>
    <property type="molecule type" value="Genomic_DNA"/>
</dbReference>
<sequence>MTSLRIFKEQLRSIKRWLAIALLLFIAGAVMGATMNVFQDYGQSQTAGIKELAEQINAQEHARFILFVFIFLNNAIKSVIVMFTGLLFGIIPTIFLFINGLVMGYIFGMAADQGADVGRLFLRGILPHGIIELPVMIVSGAIGLNLGALMWKRMWNWRGINRSDKKKSVRAYLRDLVPVAWILVALLLIAAVIESTITFWLLER</sequence>
<feature type="transmembrane region" description="Helical" evidence="1">
    <location>
        <begin position="131"/>
        <end position="151"/>
    </location>
</feature>
<name>A0A172TIF2_9BACL</name>